<dbReference type="PANTHER" id="PTHR35010">
    <property type="entry name" value="BLL4672 PROTEIN-RELATED"/>
    <property type="match status" value="1"/>
</dbReference>
<dbReference type="InterPro" id="IPR001387">
    <property type="entry name" value="Cro/C1-type_HTH"/>
</dbReference>
<dbReference type="InterPro" id="IPR010982">
    <property type="entry name" value="Lambda_DNA-bd_dom_sf"/>
</dbReference>
<dbReference type="Gene3D" id="1.10.260.40">
    <property type="entry name" value="lambda repressor-like DNA-binding domains"/>
    <property type="match status" value="1"/>
</dbReference>
<comment type="caution">
    <text evidence="2">The sequence shown here is derived from an EMBL/GenBank/DDBJ whole genome shotgun (WGS) entry which is preliminary data.</text>
</comment>
<evidence type="ECO:0000259" key="1">
    <source>
        <dbReference type="PROSITE" id="PS50943"/>
    </source>
</evidence>
<evidence type="ECO:0000313" key="2">
    <source>
        <dbReference type="EMBL" id="MFB9555460.1"/>
    </source>
</evidence>
<dbReference type="Pfam" id="PF17765">
    <property type="entry name" value="MLTR_LBD"/>
    <property type="match status" value="1"/>
</dbReference>
<organism evidence="2 3">
    <name type="scientific">Streptomyces roseoviridis</name>
    <dbReference type="NCBI Taxonomy" id="67361"/>
    <lineage>
        <taxon>Bacteria</taxon>
        <taxon>Bacillati</taxon>
        <taxon>Actinomycetota</taxon>
        <taxon>Actinomycetes</taxon>
        <taxon>Kitasatosporales</taxon>
        <taxon>Streptomycetaceae</taxon>
        <taxon>Streptomyces</taxon>
    </lineage>
</organism>
<feature type="domain" description="HTH cro/C1-type" evidence="1">
    <location>
        <begin position="36"/>
        <end position="83"/>
    </location>
</feature>
<dbReference type="Proteomes" id="UP001589716">
    <property type="component" value="Unassembled WGS sequence"/>
</dbReference>
<sequence>MDLSAELSEFLRSRRARLKPQDVGLPEFGRHRRVPGLRREELAQLAGVSVAYYTRLEQGNGRNVSMEVLDSIARALRLSDTERAHLTHLAKPTVKKRQRAGSSRPQQVRPGLAQLLDAMEGVPAFVVGRRLDVLAWNRMARALFGDFAAWDPRERNMARMIFLDANARDLYIEWECKAVEVVSVLRLYAGMHPDDPELMALVGELSVRSEEFRSLWAAHTVTDKGHGTKRLRHPLVGEMTLSYESLKVSGDDPDLVLVTYHAEPGSPSADALRLLAQWGVDEPVVAEADPSADPRA</sequence>
<dbReference type="RefSeq" id="WP_345486016.1">
    <property type="nucleotide sequence ID" value="NZ_BAAAWU010000001.1"/>
</dbReference>
<dbReference type="InterPro" id="IPR041413">
    <property type="entry name" value="MLTR_LBD"/>
</dbReference>
<accession>A0ABV5QPM8</accession>
<gene>
    <name evidence="2" type="ORF">ACFFTP_14850</name>
</gene>
<dbReference type="SMART" id="SM00530">
    <property type="entry name" value="HTH_XRE"/>
    <property type="match status" value="1"/>
</dbReference>
<name>A0ABV5QPM8_9ACTN</name>
<dbReference type="PROSITE" id="PS50943">
    <property type="entry name" value="HTH_CROC1"/>
    <property type="match status" value="1"/>
</dbReference>
<dbReference type="SUPFAM" id="SSF47413">
    <property type="entry name" value="lambda repressor-like DNA-binding domains"/>
    <property type="match status" value="1"/>
</dbReference>
<reference evidence="2 3" key="1">
    <citation type="submission" date="2024-09" db="EMBL/GenBank/DDBJ databases">
        <authorList>
            <person name="Sun Q."/>
            <person name="Mori K."/>
        </authorList>
    </citation>
    <scope>NUCLEOTIDE SEQUENCE [LARGE SCALE GENOMIC DNA]</scope>
    <source>
        <strain evidence="2 3">JCM 4414</strain>
    </source>
</reference>
<dbReference type="PANTHER" id="PTHR35010:SF2">
    <property type="entry name" value="BLL4672 PROTEIN"/>
    <property type="match status" value="1"/>
</dbReference>
<dbReference type="Pfam" id="PF13560">
    <property type="entry name" value="HTH_31"/>
    <property type="match status" value="1"/>
</dbReference>
<protein>
    <submittedName>
        <fullName evidence="2">Helix-turn-helix domain-containing protein</fullName>
    </submittedName>
</protein>
<keyword evidence="3" id="KW-1185">Reference proteome</keyword>
<dbReference type="EMBL" id="JBHMCT010000009">
    <property type="protein sequence ID" value="MFB9555460.1"/>
    <property type="molecule type" value="Genomic_DNA"/>
</dbReference>
<dbReference type="Gene3D" id="3.30.450.180">
    <property type="match status" value="1"/>
</dbReference>
<proteinExistence type="predicted"/>
<dbReference type="CDD" id="cd00093">
    <property type="entry name" value="HTH_XRE"/>
    <property type="match status" value="1"/>
</dbReference>
<evidence type="ECO:0000313" key="3">
    <source>
        <dbReference type="Proteomes" id="UP001589716"/>
    </source>
</evidence>